<feature type="transmembrane region" description="Helical" evidence="2">
    <location>
        <begin position="248"/>
        <end position="265"/>
    </location>
</feature>
<keyword evidence="4" id="KW-0808">Transferase</keyword>
<evidence type="ECO:0000256" key="1">
    <source>
        <dbReference type="SAM" id="MobiDB-lite"/>
    </source>
</evidence>
<keyword evidence="2" id="KW-0812">Transmembrane</keyword>
<feature type="compositionally biased region" description="Basic and acidic residues" evidence="1">
    <location>
        <begin position="450"/>
        <end position="478"/>
    </location>
</feature>
<feature type="transmembrane region" description="Helical" evidence="2">
    <location>
        <begin position="412"/>
        <end position="433"/>
    </location>
</feature>
<dbReference type="AlphaFoldDB" id="A0A1R4J533"/>
<feature type="region of interest" description="Disordered" evidence="1">
    <location>
        <begin position="444"/>
        <end position="512"/>
    </location>
</feature>
<feature type="domain" description="Acyltransferase 3" evidence="3">
    <location>
        <begin position="9"/>
        <end position="357"/>
    </location>
</feature>
<keyword evidence="2" id="KW-0472">Membrane</keyword>
<organism evidence="4 5">
    <name type="scientific">Micrococcus lylae</name>
    <dbReference type="NCBI Taxonomy" id="1273"/>
    <lineage>
        <taxon>Bacteria</taxon>
        <taxon>Bacillati</taxon>
        <taxon>Actinomycetota</taxon>
        <taxon>Actinomycetes</taxon>
        <taxon>Micrococcales</taxon>
        <taxon>Micrococcaceae</taxon>
        <taxon>Micrococcus</taxon>
    </lineage>
</organism>
<feature type="transmembrane region" description="Helical" evidence="2">
    <location>
        <begin position="208"/>
        <end position="227"/>
    </location>
</feature>
<feature type="transmembrane region" description="Helical" evidence="2">
    <location>
        <begin position="177"/>
        <end position="196"/>
    </location>
</feature>
<accession>A0A1R4J533</accession>
<dbReference type="GO" id="GO:0016747">
    <property type="term" value="F:acyltransferase activity, transferring groups other than amino-acyl groups"/>
    <property type="evidence" value="ECO:0007669"/>
    <property type="project" value="InterPro"/>
</dbReference>
<dbReference type="Pfam" id="PF01757">
    <property type="entry name" value="Acyl_transf_3"/>
    <property type="match status" value="1"/>
</dbReference>
<evidence type="ECO:0000313" key="4">
    <source>
        <dbReference type="EMBL" id="SJN27158.1"/>
    </source>
</evidence>
<dbReference type="PANTHER" id="PTHR23028">
    <property type="entry name" value="ACETYLTRANSFERASE"/>
    <property type="match status" value="1"/>
</dbReference>
<name>A0A1R4J533_9MICC</name>
<sequence>MSKGPGRVPALDGLRGIAVLAVLVFHAWPALLPGGFVGVDMFFVLSGFLISVGLIRQIDSGHGVKLGSFWMRRIRRLVPALILALVGSTALAWLAVSEFPAGLRREWLGALTYTSNWLMILDGNDYFNAATPPLFEHLWSLAIEEQFYVVWPLLILCLLLLCWPRKGTARSARGADAVRMGIVLSLAIASAVGMAVGQLSGAPQTRMYFGTDTHAFGLLFGATVALAQTHVARPEQGGREPSTGPVRTALAWAGLAVLTVAFFLVDGTAAYTYLGVLAALSALVALLILHVVQGNRRDSFSKAMSGDFLGWWGRRSYGAYLWHWPLLVIMRIIVPVDAPEWIEPLAAGLVIILTALIAEASARIVEEPILHHGFRATFRSWGEGIKAAWAGSGVRAGGRGRAGRRAAGAGKALVGVGAVALLAVPVAAGAALVHSPSQTKLQQEIADAEDALREAEAAQESLKAEASRAAQEREKEGDGGNGSEPSGGEADPSEGGSAPPSGDQLGLGDPNVLRPEFTEEELAEKLPPSVHGEDINLLGDSVSLSSAPELLKQMPGIRIEAEVGHQLWDAADQLEEMAAKDELRPITVVALGTNGATKDSDWDRILDTLGEDRLLVLVIPHGPPEWVPGVQKQMNALAEEHRDQIVVADWDAASKYVREFAPDKVHPRQNGQQVFAQLIRRTIDERLGVDTAK</sequence>
<feature type="transmembrane region" description="Helical" evidence="2">
    <location>
        <begin position="271"/>
        <end position="292"/>
    </location>
</feature>
<gene>
    <name evidence="4" type="ORF">FM125_06530</name>
</gene>
<dbReference type="PANTHER" id="PTHR23028:SF53">
    <property type="entry name" value="ACYL_TRANSF_3 DOMAIN-CONTAINING PROTEIN"/>
    <property type="match status" value="1"/>
</dbReference>
<feature type="transmembrane region" description="Helical" evidence="2">
    <location>
        <begin position="12"/>
        <end position="31"/>
    </location>
</feature>
<feature type="transmembrane region" description="Helical" evidence="2">
    <location>
        <begin position="77"/>
        <end position="96"/>
    </location>
</feature>
<dbReference type="InterPro" id="IPR050879">
    <property type="entry name" value="Acyltransferase_3"/>
</dbReference>
<keyword evidence="4" id="KW-0012">Acyltransferase</keyword>
<evidence type="ECO:0000313" key="5">
    <source>
        <dbReference type="Proteomes" id="UP000196230"/>
    </source>
</evidence>
<feature type="transmembrane region" description="Helical" evidence="2">
    <location>
        <begin position="37"/>
        <end position="56"/>
    </location>
</feature>
<dbReference type="GO" id="GO:0016020">
    <property type="term" value="C:membrane"/>
    <property type="evidence" value="ECO:0007669"/>
    <property type="project" value="TreeGrafter"/>
</dbReference>
<evidence type="ECO:0000256" key="2">
    <source>
        <dbReference type="SAM" id="Phobius"/>
    </source>
</evidence>
<dbReference type="RefSeq" id="WP_245829851.1">
    <property type="nucleotide sequence ID" value="NZ_FUKP01000042.1"/>
</dbReference>
<dbReference type="EMBL" id="FUKP01000042">
    <property type="protein sequence ID" value="SJN27158.1"/>
    <property type="molecule type" value="Genomic_DNA"/>
</dbReference>
<keyword evidence="2" id="KW-1133">Transmembrane helix</keyword>
<proteinExistence type="predicted"/>
<protein>
    <submittedName>
        <fullName evidence="4">Acyltransferase family protein</fullName>
    </submittedName>
</protein>
<evidence type="ECO:0000259" key="3">
    <source>
        <dbReference type="Pfam" id="PF01757"/>
    </source>
</evidence>
<reference evidence="4 5" key="1">
    <citation type="submission" date="2017-02" db="EMBL/GenBank/DDBJ databases">
        <authorList>
            <person name="Peterson S.W."/>
        </authorList>
    </citation>
    <scope>NUCLEOTIDE SEQUENCE [LARGE SCALE GENOMIC DNA]</scope>
    <source>
        <strain evidence="4 5">2B3F</strain>
    </source>
</reference>
<dbReference type="GO" id="GO:0009103">
    <property type="term" value="P:lipopolysaccharide biosynthetic process"/>
    <property type="evidence" value="ECO:0007669"/>
    <property type="project" value="TreeGrafter"/>
</dbReference>
<dbReference type="InterPro" id="IPR002656">
    <property type="entry name" value="Acyl_transf_3_dom"/>
</dbReference>
<dbReference type="SUPFAM" id="SSF52266">
    <property type="entry name" value="SGNH hydrolase"/>
    <property type="match status" value="1"/>
</dbReference>
<dbReference type="Proteomes" id="UP000196230">
    <property type="component" value="Unassembled WGS sequence"/>
</dbReference>
<feature type="transmembrane region" description="Helical" evidence="2">
    <location>
        <begin position="147"/>
        <end position="165"/>
    </location>
</feature>